<dbReference type="Pfam" id="PF01195">
    <property type="entry name" value="Pept_tRNA_hydro"/>
    <property type="match status" value="1"/>
</dbReference>
<dbReference type="PANTHER" id="PTHR17224">
    <property type="entry name" value="PEPTIDYL-TRNA HYDROLASE"/>
    <property type="match status" value="1"/>
</dbReference>
<feature type="non-terminal residue" evidence="4">
    <location>
        <position position="1"/>
    </location>
</feature>
<evidence type="ECO:0000256" key="1">
    <source>
        <dbReference type="ARBA" id="ARBA00022555"/>
    </source>
</evidence>
<dbReference type="AlphaFoldDB" id="A0A2M7YLP2"/>
<sequence length="140" mass="16335">VLTRPQTFMNQSGKSVKILNTKYKIQNTNLFVIHDDIDLPLGKIRISAGRSSAGHKGVESIIKESGTKNFVRFRIGIKPEKIENRKQKIEKFVLQKFNKEEEKILKNVIEKTIEAIEMAIREEVEKTMTKYNHQTKRPRR</sequence>
<name>A0A2M7YLP2_9BACT</name>
<evidence type="ECO:0000313" key="5">
    <source>
        <dbReference type="Proteomes" id="UP000230941"/>
    </source>
</evidence>
<keyword evidence="1" id="KW-0820">tRNA-binding</keyword>
<keyword evidence="3" id="KW-0694">RNA-binding</keyword>
<accession>A0A2M7YLP2</accession>
<dbReference type="PANTHER" id="PTHR17224:SF1">
    <property type="entry name" value="PEPTIDYL-TRNA HYDROLASE"/>
    <property type="match status" value="1"/>
</dbReference>
<dbReference type="InterPro" id="IPR001328">
    <property type="entry name" value="Pept_tRNA_hydro"/>
</dbReference>
<dbReference type="Gene3D" id="3.40.50.1470">
    <property type="entry name" value="Peptidyl-tRNA hydrolase"/>
    <property type="match status" value="1"/>
</dbReference>
<comment type="caution">
    <text evidence="4">The sequence shown here is derived from an EMBL/GenBank/DDBJ whole genome shotgun (WGS) entry which is preliminary data.</text>
</comment>
<dbReference type="InterPro" id="IPR036416">
    <property type="entry name" value="Pept_tRNA_hydro_sf"/>
</dbReference>
<evidence type="ECO:0000256" key="3">
    <source>
        <dbReference type="ARBA" id="ARBA00022884"/>
    </source>
</evidence>
<evidence type="ECO:0000256" key="2">
    <source>
        <dbReference type="ARBA" id="ARBA00022801"/>
    </source>
</evidence>
<dbReference type="GO" id="GO:0000049">
    <property type="term" value="F:tRNA binding"/>
    <property type="evidence" value="ECO:0007669"/>
    <property type="project" value="UniProtKB-KW"/>
</dbReference>
<dbReference type="GO" id="GO:0004045">
    <property type="term" value="F:peptidyl-tRNA hydrolase activity"/>
    <property type="evidence" value="ECO:0007669"/>
    <property type="project" value="InterPro"/>
</dbReference>
<dbReference type="Proteomes" id="UP000230941">
    <property type="component" value="Unassembled WGS sequence"/>
</dbReference>
<proteinExistence type="predicted"/>
<dbReference type="EMBL" id="PFWG01000043">
    <property type="protein sequence ID" value="PJA63866.1"/>
    <property type="molecule type" value="Genomic_DNA"/>
</dbReference>
<gene>
    <name evidence="4" type="ORF">CO160_01660</name>
</gene>
<organism evidence="4 5">
    <name type="scientific">Candidatus Portnoybacteria bacterium CG_4_9_14_3_um_filter_43_11</name>
    <dbReference type="NCBI Taxonomy" id="1974805"/>
    <lineage>
        <taxon>Bacteria</taxon>
        <taxon>Candidatus Portnoyibacteriota</taxon>
    </lineage>
</organism>
<evidence type="ECO:0000313" key="4">
    <source>
        <dbReference type="EMBL" id="PJA63866.1"/>
    </source>
</evidence>
<dbReference type="SUPFAM" id="SSF53178">
    <property type="entry name" value="Peptidyl-tRNA hydrolase-like"/>
    <property type="match status" value="1"/>
</dbReference>
<reference evidence="5" key="1">
    <citation type="submission" date="2017-09" db="EMBL/GenBank/DDBJ databases">
        <title>Depth-based differentiation of microbial function through sediment-hosted aquifers and enrichment of novel symbionts in the deep terrestrial subsurface.</title>
        <authorList>
            <person name="Probst A.J."/>
            <person name="Ladd B."/>
            <person name="Jarett J.K."/>
            <person name="Geller-Mcgrath D.E."/>
            <person name="Sieber C.M.K."/>
            <person name="Emerson J.B."/>
            <person name="Anantharaman K."/>
            <person name="Thomas B.C."/>
            <person name="Malmstrom R."/>
            <person name="Stieglmeier M."/>
            <person name="Klingl A."/>
            <person name="Woyke T."/>
            <person name="Ryan C.M."/>
            <person name="Banfield J.F."/>
        </authorList>
    </citation>
    <scope>NUCLEOTIDE SEQUENCE [LARGE SCALE GENOMIC DNA]</scope>
</reference>
<protein>
    <submittedName>
        <fullName evidence="4">Aminoacyl-tRNA hydrolase</fullName>
    </submittedName>
</protein>
<dbReference type="NCBIfam" id="TIGR00447">
    <property type="entry name" value="pth"/>
    <property type="match status" value="1"/>
</dbReference>
<keyword evidence="2 4" id="KW-0378">Hydrolase</keyword>